<feature type="region of interest" description="Disordered" evidence="1">
    <location>
        <begin position="24"/>
        <end position="76"/>
    </location>
</feature>
<evidence type="ECO:0000313" key="5">
    <source>
        <dbReference type="Proteomes" id="UP000523139"/>
    </source>
</evidence>
<evidence type="ECO:0000256" key="1">
    <source>
        <dbReference type="SAM" id="MobiDB-lite"/>
    </source>
</evidence>
<dbReference type="Proteomes" id="UP000523139">
    <property type="component" value="Unassembled WGS sequence"/>
</dbReference>
<dbReference type="Gene3D" id="1.10.8.620">
    <property type="entry name" value="ORF12 helical bundle domain-like"/>
    <property type="match status" value="1"/>
</dbReference>
<keyword evidence="2" id="KW-0732">Signal</keyword>
<dbReference type="SUPFAM" id="SSF56601">
    <property type="entry name" value="beta-lactamase/transpeptidase-like"/>
    <property type="match status" value="1"/>
</dbReference>
<proteinExistence type="predicted"/>
<dbReference type="InterPro" id="IPR000871">
    <property type="entry name" value="Beta-lactam_class-A"/>
</dbReference>
<dbReference type="AlphaFoldDB" id="A0A7X8YE37"/>
<dbReference type="GO" id="GO:0046677">
    <property type="term" value="P:response to antibiotic"/>
    <property type="evidence" value="ECO:0007669"/>
    <property type="project" value="InterPro"/>
</dbReference>
<keyword evidence="5" id="KW-1185">Reference proteome</keyword>
<organism evidence="4 5">
    <name type="scientific">Nesterenkonia sedimenti</name>
    <dbReference type="NCBI Taxonomy" id="1463632"/>
    <lineage>
        <taxon>Bacteria</taxon>
        <taxon>Bacillati</taxon>
        <taxon>Actinomycetota</taxon>
        <taxon>Actinomycetes</taxon>
        <taxon>Micrococcales</taxon>
        <taxon>Micrococcaceae</taxon>
        <taxon>Nesterenkonia</taxon>
    </lineage>
</organism>
<gene>
    <name evidence="4" type="ORF">HGQ17_10365</name>
</gene>
<dbReference type="PANTHER" id="PTHR35333">
    <property type="entry name" value="BETA-LACTAMASE"/>
    <property type="match status" value="1"/>
</dbReference>
<evidence type="ECO:0000259" key="3">
    <source>
        <dbReference type="Pfam" id="PF13354"/>
    </source>
</evidence>
<evidence type="ECO:0000256" key="2">
    <source>
        <dbReference type="SAM" id="SignalP"/>
    </source>
</evidence>
<dbReference type="Gene3D" id="3.40.710.10">
    <property type="entry name" value="DD-peptidase/beta-lactamase superfamily"/>
    <property type="match status" value="1"/>
</dbReference>
<dbReference type="RefSeq" id="WP_168887869.1">
    <property type="nucleotide sequence ID" value="NZ_JABAHY010000009.1"/>
</dbReference>
<feature type="domain" description="Beta-lactamase class A catalytic" evidence="3">
    <location>
        <begin position="96"/>
        <end position="216"/>
    </location>
</feature>
<dbReference type="EMBL" id="JABAHY010000009">
    <property type="protein sequence ID" value="NLS10388.1"/>
    <property type="molecule type" value="Genomic_DNA"/>
</dbReference>
<name>A0A7X8YE37_9MICC</name>
<dbReference type="PANTHER" id="PTHR35333:SF5">
    <property type="entry name" value="CONSERVED LIPOPROTEIN LPQF-RELATED"/>
    <property type="match status" value="1"/>
</dbReference>
<accession>A0A7X8YE37</accession>
<comment type="caution">
    <text evidence="4">The sequence shown here is derived from an EMBL/GenBank/DDBJ whole genome shotgun (WGS) entry which is preliminary data.</text>
</comment>
<dbReference type="InterPro" id="IPR045155">
    <property type="entry name" value="Beta-lactam_cat"/>
</dbReference>
<dbReference type="InterPro" id="IPR012338">
    <property type="entry name" value="Beta-lactam/transpept-like"/>
</dbReference>
<feature type="chain" id="PRO_5038379254" description="Beta-lactamase class A catalytic domain-containing protein" evidence="2">
    <location>
        <begin position="24"/>
        <end position="389"/>
    </location>
</feature>
<dbReference type="GO" id="GO:0030655">
    <property type="term" value="P:beta-lactam antibiotic catabolic process"/>
    <property type="evidence" value="ECO:0007669"/>
    <property type="project" value="InterPro"/>
</dbReference>
<dbReference type="GO" id="GO:0008800">
    <property type="term" value="F:beta-lactamase activity"/>
    <property type="evidence" value="ECO:0007669"/>
    <property type="project" value="InterPro"/>
</dbReference>
<dbReference type="Pfam" id="PF13354">
    <property type="entry name" value="Beta-lactamase2"/>
    <property type="match status" value="1"/>
</dbReference>
<evidence type="ECO:0000313" key="4">
    <source>
        <dbReference type="EMBL" id="NLS10388.1"/>
    </source>
</evidence>
<feature type="compositionally biased region" description="Acidic residues" evidence="1">
    <location>
        <begin position="45"/>
        <end position="76"/>
    </location>
</feature>
<feature type="signal peptide" evidence="2">
    <location>
        <begin position="1"/>
        <end position="23"/>
    </location>
</feature>
<sequence>MTPPPSTRILSLFTLAAVGSVLAGCGADQQSEPEPTGSPEPALDGGEEALEDTEDNDDDADSAEEEEEEEAEPAEGFEEIAERLEELPGDVEALVVEDGEQLLRIGEGEPTPIASVVKMYVLYALVDAIDDGDVAWDDSLTLTDELRSLPSGTLQDQYTGYSTSVHDVAERMIAISDNTGTDMLIDLLGRDAVEQAVADAGHHDPALLEPFMTTRELFQLRWGVPELGEDWAELDESERREVLEEVAEEPLSIGYQETSRHDIDYAVDWYATTDDVVAVHRQLTERSAEHEELEDVLTENPGLIDEVDDEWWETVSFKGGGLPGVVTGTWEAVAEDGTHRNVVIMLRTDDTEDIADHREELFSLALDALIAGTDTEREEELEAAETATG</sequence>
<protein>
    <recommendedName>
        <fullName evidence="3">Beta-lactamase class A catalytic domain-containing protein</fullName>
    </recommendedName>
</protein>
<reference evidence="4 5" key="1">
    <citation type="submission" date="2020-04" db="EMBL/GenBank/DDBJ databases">
        <title>Nesterenkonia sp. nov., isolated from marine sediment.</title>
        <authorList>
            <person name="Zhang G."/>
        </authorList>
    </citation>
    <scope>NUCLEOTIDE SEQUENCE [LARGE SCALE GENOMIC DNA]</scope>
    <source>
        <strain evidence="4 5">MY13</strain>
    </source>
</reference>